<name>A0A3N0GNU0_9ACTN</name>
<evidence type="ECO:0000313" key="10">
    <source>
        <dbReference type="EMBL" id="RNM13812.1"/>
    </source>
</evidence>
<evidence type="ECO:0000256" key="6">
    <source>
        <dbReference type="ARBA" id="ARBA00023136"/>
    </source>
</evidence>
<dbReference type="InterPro" id="IPR036259">
    <property type="entry name" value="MFS_trans_sf"/>
</dbReference>
<gene>
    <name evidence="10" type="ORF">EFL26_12650</name>
</gene>
<dbReference type="Pfam" id="PF07690">
    <property type="entry name" value="MFS_1"/>
    <property type="match status" value="1"/>
</dbReference>
<feature type="transmembrane region" description="Helical" evidence="8">
    <location>
        <begin position="132"/>
        <end position="157"/>
    </location>
</feature>
<keyword evidence="3" id="KW-1003">Cell membrane</keyword>
<feature type="domain" description="Major facilitator superfamily (MFS) profile" evidence="9">
    <location>
        <begin position="34"/>
        <end position="509"/>
    </location>
</feature>
<dbReference type="InterPro" id="IPR020846">
    <property type="entry name" value="MFS_dom"/>
</dbReference>
<feature type="transmembrane region" description="Helical" evidence="8">
    <location>
        <begin position="106"/>
        <end position="126"/>
    </location>
</feature>
<proteinExistence type="predicted"/>
<dbReference type="PANTHER" id="PTHR42718:SF46">
    <property type="entry name" value="BLR6921 PROTEIN"/>
    <property type="match status" value="1"/>
</dbReference>
<dbReference type="SUPFAM" id="SSF103473">
    <property type="entry name" value="MFS general substrate transporter"/>
    <property type="match status" value="1"/>
</dbReference>
<dbReference type="InterPro" id="IPR011701">
    <property type="entry name" value="MFS"/>
</dbReference>
<comment type="subcellular location">
    <subcellularLocation>
        <location evidence="1">Cell membrane</location>
        <topology evidence="1">Multi-pass membrane protein</topology>
    </subcellularLocation>
</comment>
<feature type="transmembrane region" description="Helical" evidence="8">
    <location>
        <begin position="376"/>
        <end position="397"/>
    </location>
</feature>
<dbReference type="Proteomes" id="UP000279994">
    <property type="component" value="Unassembled WGS sequence"/>
</dbReference>
<dbReference type="CDD" id="cd17321">
    <property type="entry name" value="MFS_MMR_MDR_like"/>
    <property type="match status" value="1"/>
</dbReference>
<keyword evidence="4 8" id="KW-0812">Transmembrane</keyword>
<dbReference type="Gene3D" id="1.20.1250.20">
    <property type="entry name" value="MFS general substrate transporter like domains"/>
    <property type="match status" value="2"/>
</dbReference>
<feature type="transmembrane region" description="Helical" evidence="8">
    <location>
        <begin position="198"/>
        <end position="219"/>
    </location>
</feature>
<evidence type="ECO:0000256" key="4">
    <source>
        <dbReference type="ARBA" id="ARBA00022692"/>
    </source>
</evidence>
<dbReference type="GO" id="GO:0005886">
    <property type="term" value="C:plasma membrane"/>
    <property type="evidence" value="ECO:0007669"/>
    <property type="project" value="UniProtKB-SubCell"/>
</dbReference>
<dbReference type="EMBL" id="RJSF01000040">
    <property type="protein sequence ID" value="RNM13812.1"/>
    <property type="molecule type" value="Genomic_DNA"/>
</dbReference>
<feature type="transmembrane region" description="Helical" evidence="8">
    <location>
        <begin position="75"/>
        <end position="94"/>
    </location>
</feature>
<feature type="transmembrane region" description="Helical" evidence="8">
    <location>
        <begin position="348"/>
        <end position="369"/>
    </location>
</feature>
<feature type="region of interest" description="Disordered" evidence="7">
    <location>
        <begin position="1"/>
        <end position="23"/>
    </location>
</feature>
<dbReference type="GO" id="GO:0022857">
    <property type="term" value="F:transmembrane transporter activity"/>
    <property type="evidence" value="ECO:0007669"/>
    <property type="project" value="InterPro"/>
</dbReference>
<accession>A0A3N0GNU0</accession>
<evidence type="ECO:0000256" key="8">
    <source>
        <dbReference type="SAM" id="Phobius"/>
    </source>
</evidence>
<dbReference type="OrthoDB" id="102502at2"/>
<feature type="transmembrane region" description="Helical" evidence="8">
    <location>
        <begin position="305"/>
        <end position="328"/>
    </location>
</feature>
<evidence type="ECO:0000256" key="5">
    <source>
        <dbReference type="ARBA" id="ARBA00022989"/>
    </source>
</evidence>
<protein>
    <submittedName>
        <fullName evidence="10">MFS transporter</fullName>
    </submittedName>
</protein>
<reference evidence="10 11" key="1">
    <citation type="submission" date="2018-11" db="EMBL/GenBank/DDBJ databases">
        <authorList>
            <person name="Li F."/>
        </authorList>
    </citation>
    <scope>NUCLEOTIDE SEQUENCE [LARGE SCALE GENOMIC DNA]</scope>
    <source>
        <strain evidence="10 11">Gsoil 818</strain>
    </source>
</reference>
<organism evidence="10 11">
    <name type="scientific">Nocardioides pocheonensis</name>
    <dbReference type="NCBI Taxonomy" id="661485"/>
    <lineage>
        <taxon>Bacteria</taxon>
        <taxon>Bacillati</taxon>
        <taxon>Actinomycetota</taxon>
        <taxon>Actinomycetes</taxon>
        <taxon>Propionibacteriales</taxon>
        <taxon>Nocardioidaceae</taxon>
        <taxon>Nocardioides</taxon>
    </lineage>
</organism>
<evidence type="ECO:0000256" key="1">
    <source>
        <dbReference type="ARBA" id="ARBA00004651"/>
    </source>
</evidence>
<feature type="transmembrane region" description="Helical" evidence="8">
    <location>
        <begin position="169"/>
        <end position="192"/>
    </location>
</feature>
<dbReference type="AlphaFoldDB" id="A0A3N0GNU0"/>
<keyword evidence="5 8" id="KW-1133">Transmembrane helix</keyword>
<keyword evidence="6 8" id="KW-0472">Membrane</keyword>
<evidence type="ECO:0000313" key="11">
    <source>
        <dbReference type="Proteomes" id="UP000279994"/>
    </source>
</evidence>
<feature type="transmembrane region" description="Helical" evidence="8">
    <location>
        <begin position="544"/>
        <end position="569"/>
    </location>
</feature>
<sequence>MSSRSVSPGPPTPPGNEAPLSRFDRDHPHYRWIALSNTTLGMLMATINSSIVIISLPAIFRGIHLDPLEPGNVSYLLWIIMGFLVVSAVLVVTLGRLGDIYGRVKMYNLGFAVFSAFSILLSVDPFTGGQGAMWLIVMRVGQGIGGAMLFANSTAILTDAFPAAQRGMALGINQVSAIAGSFLGLIIGGVLSEWHWRAVFWVSVPIGVVATVWGYRSLVELGERRHARLDIPGNVTFAVGLTALLVAITYGIQPYGDHSTGWFNPWVLAGLIGGTVLLVAFALIEARVEHPMVPIGLFRIRPFTMANLAGLMAAIGRGGLQFMLIIWLQGIWLPLHGYSYESTPLWAGIYLLPLTVGFLVAGPVSGWLSDHFGARLFATGGSLLVAVTFVLLLVIPIDFAYPWFALVIFLNGIGSGLFSAPNTTAVMNSVPAHERGAASGIRGTIFNSGTSLSIGVFFSLMVVALANVLPRTLTDGLTSQGVPHDVAARIGGLPPVGSLFASFLGYNPIASLLGPTGALDSLPSEHVRTLTGKTFFPHLMTDPFHHGLVVVFLAAAAMMLVAAAASWAAGAKYVHDDRPGEALGRE</sequence>
<keyword evidence="2" id="KW-0813">Transport</keyword>
<evidence type="ECO:0000259" key="9">
    <source>
        <dbReference type="PROSITE" id="PS50850"/>
    </source>
</evidence>
<keyword evidence="11" id="KW-1185">Reference proteome</keyword>
<feature type="transmembrane region" description="Helical" evidence="8">
    <location>
        <begin position="403"/>
        <end position="424"/>
    </location>
</feature>
<evidence type="ECO:0000256" key="2">
    <source>
        <dbReference type="ARBA" id="ARBA00022448"/>
    </source>
</evidence>
<evidence type="ECO:0000256" key="7">
    <source>
        <dbReference type="SAM" id="MobiDB-lite"/>
    </source>
</evidence>
<dbReference type="PROSITE" id="PS50850">
    <property type="entry name" value="MFS"/>
    <property type="match status" value="1"/>
</dbReference>
<feature type="transmembrane region" description="Helical" evidence="8">
    <location>
        <begin position="231"/>
        <end position="253"/>
    </location>
</feature>
<feature type="transmembrane region" description="Helical" evidence="8">
    <location>
        <begin position="445"/>
        <end position="469"/>
    </location>
</feature>
<feature type="transmembrane region" description="Helical" evidence="8">
    <location>
        <begin position="40"/>
        <end position="63"/>
    </location>
</feature>
<feature type="transmembrane region" description="Helical" evidence="8">
    <location>
        <begin position="265"/>
        <end position="284"/>
    </location>
</feature>
<evidence type="ECO:0000256" key="3">
    <source>
        <dbReference type="ARBA" id="ARBA00022475"/>
    </source>
</evidence>
<dbReference type="PANTHER" id="PTHR42718">
    <property type="entry name" value="MAJOR FACILITATOR SUPERFAMILY MULTIDRUG TRANSPORTER MFSC"/>
    <property type="match status" value="1"/>
</dbReference>
<comment type="caution">
    <text evidence="10">The sequence shown here is derived from an EMBL/GenBank/DDBJ whole genome shotgun (WGS) entry which is preliminary data.</text>
</comment>
<dbReference type="RefSeq" id="WP_123223219.1">
    <property type="nucleotide sequence ID" value="NZ_RJSF01000040.1"/>
</dbReference>